<evidence type="ECO:0008006" key="3">
    <source>
        <dbReference type="Google" id="ProtNLM"/>
    </source>
</evidence>
<sequence length="260" mass="27994">MKNFKVSALFAFALFACMFIFAACQKDEPAATAAADSKVADLFALSKKSNPSAADSKSYTDGLKGLSFDEYEQFNALKFQAEWAQAGNDAAIQAQLKQNKALRTEVNTLSMSRFGAPASRFVDDAKLGELIDEVYRKAGSADAASGRTAATCVIRSFPLGFPYGGNNAVRATGTVFNVSNSTSTECDYQFTFATTTCPYIGALTTNAYRLLTNSFPTGFGGYVAGRKPGDGATYILLGKSRVDYWYGSPYFCRDEIALGR</sequence>
<accession>A0A6J4JF64</accession>
<evidence type="ECO:0000313" key="2">
    <source>
        <dbReference type="EMBL" id="CAA9277262.1"/>
    </source>
</evidence>
<keyword evidence="1" id="KW-0732">Signal</keyword>
<name>A0A6J4JF64_9SPHI</name>
<reference evidence="2" key="1">
    <citation type="submission" date="2020-02" db="EMBL/GenBank/DDBJ databases">
        <authorList>
            <person name="Meier V. D."/>
        </authorList>
    </citation>
    <scope>NUCLEOTIDE SEQUENCE</scope>
    <source>
        <strain evidence="2">AVDCRST_MAG56</strain>
    </source>
</reference>
<feature type="signal peptide" evidence="1">
    <location>
        <begin position="1"/>
        <end position="22"/>
    </location>
</feature>
<feature type="chain" id="PRO_5026896475" description="Lipoprotein" evidence="1">
    <location>
        <begin position="23"/>
        <end position="260"/>
    </location>
</feature>
<proteinExistence type="predicted"/>
<dbReference type="EMBL" id="CADCTQ010000291">
    <property type="protein sequence ID" value="CAA9277262.1"/>
    <property type="molecule type" value="Genomic_DNA"/>
</dbReference>
<organism evidence="2">
    <name type="scientific">uncultured Cytophagales bacterium</name>
    <dbReference type="NCBI Taxonomy" id="158755"/>
    <lineage>
        <taxon>Bacteria</taxon>
        <taxon>Pseudomonadati</taxon>
        <taxon>Bacteroidota</taxon>
        <taxon>Sphingobacteriia</taxon>
        <taxon>Sphingobacteriales</taxon>
        <taxon>environmental samples</taxon>
    </lineage>
</organism>
<protein>
    <recommendedName>
        <fullName evidence="3">Lipoprotein</fullName>
    </recommendedName>
</protein>
<dbReference type="PROSITE" id="PS51257">
    <property type="entry name" value="PROKAR_LIPOPROTEIN"/>
    <property type="match status" value="1"/>
</dbReference>
<gene>
    <name evidence="2" type="ORF">AVDCRST_MAG56-3466</name>
</gene>
<dbReference type="AlphaFoldDB" id="A0A6J4JF64"/>
<evidence type="ECO:0000256" key="1">
    <source>
        <dbReference type="SAM" id="SignalP"/>
    </source>
</evidence>